<dbReference type="PROSITE" id="PS50532">
    <property type="entry name" value="HTH_IS408"/>
    <property type="match status" value="1"/>
</dbReference>
<feature type="region of interest" description="Disordered" evidence="2">
    <location>
        <begin position="489"/>
        <end position="508"/>
    </location>
</feature>
<dbReference type="Gene3D" id="3.30.420.10">
    <property type="entry name" value="Ribonuclease H-like superfamily/Ribonuclease H"/>
    <property type="match status" value="1"/>
</dbReference>
<evidence type="ECO:0000259" key="3">
    <source>
        <dbReference type="PROSITE" id="PS50532"/>
    </source>
</evidence>
<dbReference type="Proteomes" id="UP000548867">
    <property type="component" value="Unassembled WGS sequence"/>
</dbReference>
<dbReference type="EMBL" id="JACIDX010000036">
    <property type="protein sequence ID" value="MBB3957785.1"/>
    <property type="molecule type" value="Genomic_DNA"/>
</dbReference>
<feature type="domain" description="Integrase catalytic" evidence="4">
    <location>
        <begin position="121"/>
        <end position="311"/>
    </location>
</feature>
<dbReference type="GO" id="GO:0003676">
    <property type="term" value="F:nucleic acid binding"/>
    <property type="evidence" value="ECO:0007669"/>
    <property type="project" value="InterPro"/>
</dbReference>
<dbReference type="RefSeq" id="WP_183629372.1">
    <property type="nucleotide sequence ID" value="NZ_JACIDX010000036.1"/>
</dbReference>
<dbReference type="PROSITE" id="PS50994">
    <property type="entry name" value="INTEGRASE"/>
    <property type="match status" value="1"/>
</dbReference>
<dbReference type="InterPro" id="IPR012337">
    <property type="entry name" value="RNaseH-like_sf"/>
</dbReference>
<evidence type="ECO:0000259" key="4">
    <source>
        <dbReference type="PROSITE" id="PS50994"/>
    </source>
</evidence>
<feature type="domain" description="HTH IS408-type" evidence="3">
    <location>
        <begin position="4"/>
        <end position="86"/>
    </location>
</feature>
<evidence type="ECO:0000256" key="1">
    <source>
        <dbReference type="ARBA" id="ARBA00009277"/>
    </source>
</evidence>
<dbReference type="InterPro" id="IPR054353">
    <property type="entry name" value="IstA-like_C"/>
</dbReference>
<dbReference type="Pfam" id="PF22483">
    <property type="entry name" value="Mu-transpos_C_2"/>
    <property type="match status" value="1"/>
</dbReference>
<evidence type="ECO:0000313" key="5">
    <source>
        <dbReference type="EMBL" id="MBB3957785.1"/>
    </source>
</evidence>
<comment type="caution">
    <text evidence="5">The sequence shown here is derived from an EMBL/GenBank/DDBJ whole genome shotgun (WGS) entry which is preliminary data.</text>
</comment>
<reference evidence="5 6" key="1">
    <citation type="submission" date="2020-08" db="EMBL/GenBank/DDBJ databases">
        <title>Genomic Encyclopedia of Type Strains, Phase IV (KMG-IV): sequencing the most valuable type-strain genomes for metagenomic binning, comparative biology and taxonomic classification.</title>
        <authorList>
            <person name="Goeker M."/>
        </authorList>
    </citation>
    <scope>NUCLEOTIDE SEQUENCE [LARGE SCALE GENOMIC DNA]</scope>
    <source>
        <strain evidence="5 6">DSM 27057</strain>
    </source>
</reference>
<organism evidence="5 6">
    <name type="scientific">Novosphingobium sediminicola</name>
    <dbReference type="NCBI Taxonomy" id="563162"/>
    <lineage>
        <taxon>Bacteria</taxon>
        <taxon>Pseudomonadati</taxon>
        <taxon>Pseudomonadota</taxon>
        <taxon>Alphaproteobacteria</taxon>
        <taxon>Sphingomonadales</taxon>
        <taxon>Sphingomonadaceae</taxon>
        <taxon>Novosphingobium</taxon>
    </lineage>
</organism>
<dbReference type="NCBIfam" id="NF033546">
    <property type="entry name" value="transpos_IS21"/>
    <property type="match status" value="1"/>
</dbReference>
<dbReference type="PANTHER" id="PTHR35004:SF8">
    <property type="entry name" value="TRANSPOSASE RV3428C-RELATED"/>
    <property type="match status" value="1"/>
</dbReference>
<evidence type="ECO:0000256" key="2">
    <source>
        <dbReference type="SAM" id="MobiDB-lite"/>
    </source>
</evidence>
<dbReference type="PANTHER" id="PTHR35004">
    <property type="entry name" value="TRANSPOSASE RV3428C-RELATED"/>
    <property type="match status" value="1"/>
</dbReference>
<keyword evidence="6" id="KW-1185">Reference proteome</keyword>
<dbReference type="GO" id="GO:0015074">
    <property type="term" value="P:DNA integration"/>
    <property type="evidence" value="ECO:0007669"/>
    <property type="project" value="InterPro"/>
</dbReference>
<evidence type="ECO:0000313" key="6">
    <source>
        <dbReference type="Proteomes" id="UP000548867"/>
    </source>
</evidence>
<name>A0A7W6CPZ2_9SPHN</name>
<gene>
    <name evidence="5" type="ORF">GGR38_004760</name>
</gene>
<dbReference type="InterPro" id="IPR001584">
    <property type="entry name" value="Integrase_cat-core"/>
</dbReference>
<dbReference type="SUPFAM" id="SSF53098">
    <property type="entry name" value="Ribonuclease H-like"/>
    <property type="match status" value="1"/>
</dbReference>
<proteinExistence type="inferred from homology"/>
<dbReference type="Pfam" id="PF13384">
    <property type="entry name" value="HTH_23"/>
    <property type="match status" value="1"/>
</dbReference>
<comment type="similarity">
    <text evidence="1">Belongs to the transposase IS21/IS408/IS1162 family.</text>
</comment>
<dbReference type="AlphaFoldDB" id="A0A7W6CPZ2"/>
<accession>A0A7W6CPZ2</accession>
<dbReference type="InterPro" id="IPR017895">
    <property type="entry name" value="HTH_IS408/IS1162_type"/>
</dbReference>
<sequence>MRALREVMRMYRDGGLAVREVARLTGVARSTARDMISRFEKSGLAWPIPPEVGDEELERRLYGTVGVKRGHRKLPEPDWPTVARELKRKHVTLQVLWEEYIAQYPDGYRYSRYCDLFRGWEGRLPLVMRQKHGGGEKLFVDYAGDTVPVVVDRRTGEIRRAHLFVAVMGGSSLSFAHATWTEQMADWIDSHNTAFAFFGGAPQLLVPDNAKVAVIKACHFDPMVNRSYTDMARHYGTAVLPARPRKPRDKAKVEACVRIVERWLLGRLRNRIFYSLVEINAAIGECLADLNDKRVLRQFGKTRRQMFEDIDVPNLKPLPPEPWVHAEWKRCRVGLDYHIACRQHHYSVPFRYARREVEVRITARTVEIFLGSERIAVHMRGSGNGRHTTIAEHMPASHRRYGDWTPAKIREEAGRIGPMMSLLVEKIIENRPHPEQGYRSCLGIIGLEKRFGADRLEAAALRALEVQARNYPSIKSILEKGLDRVPVPTSPEHEPILHTNIRGSGYYH</sequence>
<dbReference type="InterPro" id="IPR036397">
    <property type="entry name" value="RNaseH_sf"/>
</dbReference>
<protein>
    <submittedName>
        <fullName evidence="5">Transposase</fullName>
    </submittedName>
</protein>